<dbReference type="InterPro" id="IPR003593">
    <property type="entry name" value="AAA+_ATPase"/>
</dbReference>
<dbReference type="PANTHER" id="PTHR43581:SF2">
    <property type="entry name" value="EXCINUCLEASE ATPASE SUBUNIT"/>
    <property type="match status" value="1"/>
</dbReference>
<evidence type="ECO:0000313" key="2">
    <source>
        <dbReference type="EMBL" id="MBU9855018.1"/>
    </source>
</evidence>
<protein>
    <submittedName>
        <fullName evidence="2">AAA family ATPase</fullName>
    </submittedName>
</protein>
<dbReference type="EMBL" id="JAFMOW010000057">
    <property type="protein sequence ID" value="MBU9855018.1"/>
    <property type="molecule type" value="Genomic_DNA"/>
</dbReference>
<dbReference type="Pfam" id="PF13304">
    <property type="entry name" value="AAA_21"/>
    <property type="match status" value="1"/>
</dbReference>
<evidence type="ECO:0000259" key="1">
    <source>
        <dbReference type="SMART" id="SM00382"/>
    </source>
</evidence>
<name>A0ABS6LSD7_9GAMM</name>
<feature type="domain" description="AAA+ ATPase" evidence="1">
    <location>
        <begin position="183"/>
        <end position="418"/>
    </location>
</feature>
<comment type="caution">
    <text evidence="2">The sequence shown here is derived from an EMBL/GenBank/DDBJ whole genome shotgun (WGS) entry which is preliminary data.</text>
</comment>
<dbReference type="InterPro" id="IPR003959">
    <property type="entry name" value="ATPase_AAA_core"/>
</dbReference>
<gene>
    <name evidence="2" type="ORF">J1778_06940</name>
</gene>
<dbReference type="InterPro" id="IPR051396">
    <property type="entry name" value="Bact_Antivir_Def_Nuclease"/>
</dbReference>
<proteinExistence type="predicted"/>
<dbReference type="PANTHER" id="PTHR43581">
    <property type="entry name" value="ATP/GTP PHOSPHATASE"/>
    <property type="match status" value="1"/>
</dbReference>
<accession>A0ABS6LSD7</accession>
<dbReference type="SMART" id="SM00382">
    <property type="entry name" value="AAA"/>
    <property type="match status" value="1"/>
</dbReference>
<reference evidence="2 3" key="1">
    <citation type="submission" date="2021-03" db="EMBL/GenBank/DDBJ databases">
        <title>Five novel Rahnella species.</title>
        <authorList>
            <person name="Brady C."/>
            <person name="Asselin J."/>
            <person name="Beer S."/>
            <person name="Bruberg M.B."/>
            <person name="Crampton B."/>
            <person name="Venter S."/>
            <person name="Arnold D."/>
            <person name="Denman S."/>
        </authorList>
    </citation>
    <scope>NUCLEOTIDE SEQUENCE [LARGE SCALE GENOMIC DNA]</scope>
    <source>
        <strain evidence="2 3">H11b</strain>
    </source>
</reference>
<organism evidence="2 3">
    <name type="scientific">Rahnella bonaserana</name>
    <dbReference type="NCBI Taxonomy" id="2816248"/>
    <lineage>
        <taxon>Bacteria</taxon>
        <taxon>Pseudomonadati</taxon>
        <taxon>Pseudomonadota</taxon>
        <taxon>Gammaproteobacteria</taxon>
        <taxon>Enterobacterales</taxon>
        <taxon>Yersiniaceae</taxon>
        <taxon>Rahnella</taxon>
    </lineage>
</organism>
<dbReference type="Proteomes" id="UP000734343">
    <property type="component" value="Unassembled WGS sequence"/>
</dbReference>
<sequence>MELVIKVLHSIKDLPQKSTNTLYLIEDNWDDWGTFNSKYYAIFFNRNSVRVDLGYLKIGCPENKLINKRPDLPAEFLTLPPGYYSLGQGENYYSNIVSLTEVESSLILDKINDVVFDESLYLQHQDELAMTDSLQRYVSTATIKGQFHNILRGKNRLTRFYFSYKKNSGTIINFEVNPYSTPPTNMHVIIGSNGVGKTTILNDICEVLTKSKTNHSDITMDTPGIANVIAMSFGTFEKFNPTSLEKLSQNSVTYSYIGSKKTIKINDREMVIGKTIDDFFDEFVDSLKACNYEPRKSLLKRSIENLKFDPILNQLGIEEILNSNANTPELKTLFYSLSSGHKIVILSITKLIEVIEEKTLLLIDEPETHLHPPLLSALIRLISELLKECNGLAIIATHSPVVLQETPKRCVTVLSRFGDNLEASRPEIETFGENVSVLTRSVFNLELSRTGYVKIIMEKIKENKSFNKIYSEFNGEVGGEALAIISALSDDDEGY</sequence>
<evidence type="ECO:0000313" key="3">
    <source>
        <dbReference type="Proteomes" id="UP000734343"/>
    </source>
</evidence>
<keyword evidence="3" id="KW-1185">Reference proteome</keyword>
<dbReference type="RefSeq" id="WP_217172555.1">
    <property type="nucleotide sequence ID" value="NZ_JAFMOW010000057.1"/>
</dbReference>